<dbReference type="InterPro" id="IPR007221">
    <property type="entry name" value="MreC"/>
</dbReference>
<keyword evidence="6" id="KW-1133">Transmembrane helix</keyword>
<dbReference type="PANTHER" id="PTHR34138:SF1">
    <property type="entry name" value="CELL SHAPE-DETERMINING PROTEIN MREC"/>
    <property type="match status" value="1"/>
</dbReference>
<sequence length="294" mass="31117">MAPPANRRFGFSRRAQNATFLSYTAGVVGLVVGIGLVTVSIVKPEAFAGVRTAATDATEPMGQATAAGRSYSKNFFASIAGYLTSGREHARLERELAEAKVRLVEAQATEAENRRLKRLLALKDVEPDVVASARLTRSTSASVRRFAIIDVGRKDGVTKGMPVRSATGLVGRVLEVGATSARVLLITDTESLVPVRRASDGVPAFAQGHGDGTIRVRLINLGINPLKKGDVMVSSGSGGLYRPGTPMAIVTEILRDGAIARVLSNPSDTDFVMVEEVWGPNEPPPPLNPDAESD</sequence>
<dbReference type="InterPro" id="IPR042175">
    <property type="entry name" value="Cell/Rod_MreC_2"/>
</dbReference>
<evidence type="ECO:0000256" key="4">
    <source>
        <dbReference type="ARBA" id="ARBA00032089"/>
    </source>
</evidence>
<dbReference type="InterPro" id="IPR042177">
    <property type="entry name" value="Cell/Rod_1"/>
</dbReference>
<dbReference type="Gene3D" id="2.40.10.350">
    <property type="entry name" value="Rod shape-determining protein MreC, domain 2"/>
    <property type="match status" value="1"/>
</dbReference>
<keyword evidence="9" id="KW-1185">Reference proteome</keyword>
<proteinExistence type="inferred from homology"/>
<evidence type="ECO:0000256" key="5">
    <source>
        <dbReference type="SAM" id="Coils"/>
    </source>
</evidence>
<dbReference type="Proteomes" id="UP000605099">
    <property type="component" value="Unassembled WGS sequence"/>
</dbReference>
<feature type="domain" description="Rod shape-determining protein MreC beta-barrel core" evidence="7">
    <location>
        <begin position="140"/>
        <end position="263"/>
    </location>
</feature>
<dbReference type="PANTHER" id="PTHR34138">
    <property type="entry name" value="CELL SHAPE-DETERMINING PROTEIN MREC"/>
    <property type="match status" value="1"/>
</dbReference>
<dbReference type="Gene3D" id="2.40.10.340">
    <property type="entry name" value="Rod shape-determining protein MreC, domain 1"/>
    <property type="match status" value="1"/>
</dbReference>
<name>A0ABQ2JTH2_9SPHN</name>
<protein>
    <recommendedName>
        <fullName evidence="2">Cell shape-determining protein MreC</fullName>
    </recommendedName>
    <alternativeName>
        <fullName evidence="4">Cell shape protein MreC</fullName>
    </alternativeName>
</protein>
<reference evidence="9" key="1">
    <citation type="journal article" date="2019" name="Int. J. Syst. Evol. Microbiol.">
        <title>The Global Catalogue of Microorganisms (GCM) 10K type strain sequencing project: providing services to taxonomists for standard genome sequencing and annotation.</title>
        <authorList>
            <consortium name="The Broad Institute Genomics Platform"/>
            <consortium name="The Broad Institute Genome Sequencing Center for Infectious Disease"/>
            <person name="Wu L."/>
            <person name="Ma J."/>
        </authorList>
    </citation>
    <scope>NUCLEOTIDE SEQUENCE [LARGE SCALE GENOMIC DNA]</scope>
    <source>
        <strain evidence="9">CGMCC 1.6784</strain>
    </source>
</reference>
<feature type="coiled-coil region" evidence="5">
    <location>
        <begin position="87"/>
        <end position="114"/>
    </location>
</feature>
<evidence type="ECO:0000256" key="2">
    <source>
        <dbReference type="ARBA" id="ARBA00013855"/>
    </source>
</evidence>
<keyword evidence="6" id="KW-0812">Transmembrane</keyword>
<evidence type="ECO:0000256" key="6">
    <source>
        <dbReference type="SAM" id="Phobius"/>
    </source>
</evidence>
<comment type="similarity">
    <text evidence="1">Belongs to the MreC family.</text>
</comment>
<evidence type="ECO:0000259" key="7">
    <source>
        <dbReference type="Pfam" id="PF04085"/>
    </source>
</evidence>
<dbReference type="RefSeq" id="WP_188820988.1">
    <property type="nucleotide sequence ID" value="NZ_BMLK01000015.1"/>
</dbReference>
<dbReference type="EMBL" id="BMLK01000015">
    <property type="protein sequence ID" value="GGN54775.1"/>
    <property type="molecule type" value="Genomic_DNA"/>
</dbReference>
<organism evidence="8 9">
    <name type="scientific">Novosphingobium indicum</name>
    <dbReference type="NCBI Taxonomy" id="462949"/>
    <lineage>
        <taxon>Bacteria</taxon>
        <taxon>Pseudomonadati</taxon>
        <taxon>Pseudomonadota</taxon>
        <taxon>Alphaproteobacteria</taxon>
        <taxon>Sphingomonadales</taxon>
        <taxon>Sphingomonadaceae</taxon>
        <taxon>Novosphingobium</taxon>
    </lineage>
</organism>
<comment type="caution">
    <text evidence="8">The sequence shown here is derived from an EMBL/GenBank/DDBJ whole genome shotgun (WGS) entry which is preliminary data.</text>
</comment>
<accession>A0ABQ2JTH2</accession>
<keyword evidence="5" id="KW-0175">Coiled coil</keyword>
<dbReference type="InterPro" id="IPR055342">
    <property type="entry name" value="MreC_beta-barrel_core"/>
</dbReference>
<evidence type="ECO:0000256" key="1">
    <source>
        <dbReference type="ARBA" id="ARBA00009369"/>
    </source>
</evidence>
<evidence type="ECO:0000256" key="3">
    <source>
        <dbReference type="ARBA" id="ARBA00022960"/>
    </source>
</evidence>
<keyword evidence="3" id="KW-0133">Cell shape</keyword>
<keyword evidence="6" id="KW-0472">Membrane</keyword>
<evidence type="ECO:0000313" key="9">
    <source>
        <dbReference type="Proteomes" id="UP000605099"/>
    </source>
</evidence>
<feature type="transmembrane region" description="Helical" evidence="6">
    <location>
        <begin position="20"/>
        <end position="42"/>
    </location>
</feature>
<dbReference type="Pfam" id="PF04085">
    <property type="entry name" value="MreC"/>
    <property type="match status" value="1"/>
</dbReference>
<gene>
    <name evidence="8" type="ORF">GCM10011349_30770</name>
</gene>
<evidence type="ECO:0000313" key="8">
    <source>
        <dbReference type="EMBL" id="GGN54775.1"/>
    </source>
</evidence>